<gene>
    <name evidence="1" type="ORF">P1A27_00710</name>
</gene>
<dbReference type="InterPro" id="IPR052913">
    <property type="entry name" value="Glycopeptide_resist_protein"/>
</dbReference>
<proteinExistence type="predicted"/>
<reference evidence="1" key="2">
    <citation type="submission" date="2023-03" db="EMBL/GenBank/DDBJ databases">
        <authorList>
            <person name="Vazquez L."/>
            <person name="Rodriguez J."/>
            <person name="Mayo B."/>
            <person name="Florez A.B."/>
        </authorList>
    </citation>
    <scope>NUCLEOTIDE SEQUENCE</scope>
    <source>
        <strain evidence="1">5A3I</strain>
    </source>
</reference>
<dbReference type="Pfam" id="PF04294">
    <property type="entry name" value="VanW"/>
    <property type="match status" value="1"/>
</dbReference>
<sequence>MAKRKQLSEISPLFYNVAVKKETVKRHMENILKQKTFSTEIGEEILPNIVYKYASDLIKTGKDIDPILQENKAFNINLSASKINGIIIHPNEEFSFWKLVGKIKESNGYREGRVIINNKVQAGIGGGLCNLANSLNLLVLHSPLEITEFHNHSDALAPDNGERKPLKNGTSVSYNYVDYRFKNTTSQNMQVRLWCEENKLFAELRSEHELAEKHYIVEEDHHFVENSDKYYRKSKIYKITQDAITSKTLKKELVLDNYSEVMFDYNLIPNEQIRRSATIENKKEVS</sequence>
<name>A0AAW7AFG9_9STAP</name>
<accession>A0AAW7AFG9</accession>
<evidence type="ECO:0000313" key="2">
    <source>
        <dbReference type="Proteomes" id="UP001174037"/>
    </source>
</evidence>
<comment type="caution">
    <text evidence="1">The sequence shown here is derived from an EMBL/GenBank/DDBJ whole genome shotgun (WGS) entry which is preliminary data.</text>
</comment>
<dbReference type="Proteomes" id="UP001174037">
    <property type="component" value="Unassembled WGS sequence"/>
</dbReference>
<dbReference type="AlphaFoldDB" id="A0AAW7AFG9"/>
<dbReference type="RefSeq" id="WP_002506386.1">
    <property type="nucleotide sequence ID" value="NZ_JARGCD010000007.1"/>
</dbReference>
<dbReference type="InterPro" id="IPR007391">
    <property type="entry name" value="Vancomycin_resist_VanW"/>
</dbReference>
<organism evidence="1 2">
    <name type="scientific">Staphylococcus equorum</name>
    <dbReference type="NCBI Taxonomy" id="246432"/>
    <lineage>
        <taxon>Bacteria</taxon>
        <taxon>Bacillati</taxon>
        <taxon>Bacillota</taxon>
        <taxon>Bacilli</taxon>
        <taxon>Bacillales</taxon>
        <taxon>Staphylococcaceae</taxon>
        <taxon>Staphylococcus</taxon>
    </lineage>
</organism>
<dbReference type="PANTHER" id="PTHR35788:SF1">
    <property type="entry name" value="EXPORTED PROTEIN"/>
    <property type="match status" value="1"/>
</dbReference>
<dbReference type="EMBL" id="JARGCK010000001">
    <property type="protein sequence ID" value="MDK9864492.1"/>
    <property type="molecule type" value="Genomic_DNA"/>
</dbReference>
<evidence type="ECO:0000313" key="1">
    <source>
        <dbReference type="EMBL" id="MDK9864492.1"/>
    </source>
</evidence>
<reference evidence="1" key="1">
    <citation type="journal article" date="2023" name="Int. J. Mol. Sci.">
        <title>Antibiotic Resistance/Susceptibility Profiles of Staphylococcus equorum Strains from Cheese, and Genome Analysis for Antibiotic Resistance Genes.</title>
        <authorList>
            <person name="Vazquez L."/>
            <person name="Srednik M.E."/>
            <person name="Rodriguez J."/>
            <person name="Florez A.B."/>
            <person name="Mayo B."/>
        </authorList>
    </citation>
    <scope>NUCLEOTIDE SEQUENCE</scope>
    <source>
        <strain evidence="1">5A3I</strain>
    </source>
</reference>
<dbReference type="PANTHER" id="PTHR35788">
    <property type="entry name" value="EXPORTED PROTEIN-RELATED"/>
    <property type="match status" value="1"/>
</dbReference>
<protein>
    <submittedName>
        <fullName evidence="1">VanW family protein</fullName>
    </submittedName>
</protein>